<proteinExistence type="predicted"/>
<name>A0A382QVY4_9ZZZZ</name>
<gene>
    <name evidence="1" type="ORF">METZ01_LOCUS341971</name>
</gene>
<dbReference type="AlphaFoldDB" id="A0A382QVY4"/>
<accession>A0A382QVY4</accession>
<dbReference type="SUPFAM" id="SSF52283">
    <property type="entry name" value="Formate/glycerate dehydrogenase catalytic domain-like"/>
    <property type="match status" value="1"/>
</dbReference>
<evidence type="ECO:0000313" key="1">
    <source>
        <dbReference type="EMBL" id="SVC89117.1"/>
    </source>
</evidence>
<organism evidence="1">
    <name type="scientific">marine metagenome</name>
    <dbReference type="NCBI Taxonomy" id="408172"/>
    <lineage>
        <taxon>unclassified sequences</taxon>
        <taxon>metagenomes</taxon>
        <taxon>ecological metagenomes</taxon>
    </lineage>
</organism>
<dbReference type="EMBL" id="UINC01116996">
    <property type="protein sequence ID" value="SVC89117.1"/>
    <property type="molecule type" value="Genomic_DNA"/>
</dbReference>
<feature type="non-terminal residue" evidence="1">
    <location>
        <position position="102"/>
    </location>
</feature>
<protein>
    <submittedName>
        <fullName evidence="1">Uncharacterized protein</fullName>
    </submittedName>
</protein>
<dbReference type="Gene3D" id="3.40.50.720">
    <property type="entry name" value="NAD(P)-binding Rossmann-like Domain"/>
    <property type="match status" value="1"/>
</dbReference>
<reference evidence="1" key="1">
    <citation type="submission" date="2018-05" db="EMBL/GenBank/DDBJ databases">
        <authorList>
            <person name="Lanie J.A."/>
            <person name="Ng W.-L."/>
            <person name="Kazmierczak K.M."/>
            <person name="Andrzejewski T.M."/>
            <person name="Davidsen T.M."/>
            <person name="Wayne K.J."/>
            <person name="Tettelin H."/>
            <person name="Glass J.I."/>
            <person name="Rusch D."/>
            <person name="Podicherti R."/>
            <person name="Tsui H.-C.T."/>
            <person name="Winkler M.E."/>
        </authorList>
    </citation>
    <scope>NUCLEOTIDE SEQUENCE</scope>
</reference>
<sequence length="102" mass="11399">MLGSNNAQASLSELQSDVAAAQVVHSFVLNTGRFLRVLDWRCKQTTITSVRDSEFMSKVSLEKDKIRILLLEGVHQSALETLKSNGYSNIEFLKTSLPEDEL</sequence>